<evidence type="ECO:0000313" key="1">
    <source>
        <dbReference type="EMBL" id="KAK9911826.1"/>
    </source>
</evidence>
<dbReference type="Proteomes" id="UP001457282">
    <property type="component" value="Unassembled WGS sequence"/>
</dbReference>
<comment type="caution">
    <text evidence="1">The sequence shown here is derived from an EMBL/GenBank/DDBJ whole genome shotgun (WGS) entry which is preliminary data.</text>
</comment>
<organism evidence="1 2">
    <name type="scientific">Rubus argutus</name>
    <name type="common">Southern blackberry</name>
    <dbReference type="NCBI Taxonomy" id="59490"/>
    <lineage>
        <taxon>Eukaryota</taxon>
        <taxon>Viridiplantae</taxon>
        <taxon>Streptophyta</taxon>
        <taxon>Embryophyta</taxon>
        <taxon>Tracheophyta</taxon>
        <taxon>Spermatophyta</taxon>
        <taxon>Magnoliopsida</taxon>
        <taxon>eudicotyledons</taxon>
        <taxon>Gunneridae</taxon>
        <taxon>Pentapetalae</taxon>
        <taxon>rosids</taxon>
        <taxon>fabids</taxon>
        <taxon>Rosales</taxon>
        <taxon>Rosaceae</taxon>
        <taxon>Rosoideae</taxon>
        <taxon>Rosoideae incertae sedis</taxon>
        <taxon>Rubus</taxon>
    </lineage>
</organism>
<evidence type="ECO:0000313" key="2">
    <source>
        <dbReference type="Proteomes" id="UP001457282"/>
    </source>
</evidence>
<name>A0AAW1VXR3_RUBAR</name>
<reference evidence="1 2" key="1">
    <citation type="journal article" date="2023" name="G3 (Bethesda)">
        <title>A chromosome-length genome assembly and annotation of blackberry (Rubus argutus, cv. 'Hillquist').</title>
        <authorList>
            <person name="Bruna T."/>
            <person name="Aryal R."/>
            <person name="Dudchenko O."/>
            <person name="Sargent D.J."/>
            <person name="Mead D."/>
            <person name="Buti M."/>
            <person name="Cavallini A."/>
            <person name="Hytonen T."/>
            <person name="Andres J."/>
            <person name="Pham M."/>
            <person name="Weisz D."/>
            <person name="Mascagni F."/>
            <person name="Usai G."/>
            <person name="Natali L."/>
            <person name="Bassil N."/>
            <person name="Fernandez G.E."/>
            <person name="Lomsadze A."/>
            <person name="Armour M."/>
            <person name="Olukolu B."/>
            <person name="Poorten T."/>
            <person name="Britton C."/>
            <person name="Davik J."/>
            <person name="Ashrafi H."/>
            <person name="Aiden E.L."/>
            <person name="Borodovsky M."/>
            <person name="Worthington M."/>
        </authorList>
    </citation>
    <scope>NUCLEOTIDE SEQUENCE [LARGE SCALE GENOMIC DNA]</scope>
    <source>
        <strain evidence="1">PI 553951</strain>
    </source>
</reference>
<keyword evidence="2" id="KW-1185">Reference proteome</keyword>
<sequence length="171" mass="17748">MHNGSDQSLQMVRCAALSSECNTICYGGSLTSKGYAGVYKELAKVKVLDERLPLLLPLCRCTAVLPRSGLPLCPTSLLPSPSITTGPLIVVQHSPNHDATIVAVPVLSPCSLPFDPSSITAGAVAALCPHRPATHSCVAGLPCASLPVLDAAIHLPDLLSHPRGLSPSYPI</sequence>
<accession>A0AAW1VXR3</accession>
<protein>
    <submittedName>
        <fullName evidence="1">Uncharacterized protein</fullName>
    </submittedName>
</protein>
<dbReference type="EMBL" id="JBEDUW010000007">
    <property type="protein sequence ID" value="KAK9911826.1"/>
    <property type="molecule type" value="Genomic_DNA"/>
</dbReference>
<proteinExistence type="predicted"/>
<gene>
    <name evidence="1" type="ORF">M0R45_035714</name>
</gene>
<dbReference type="AlphaFoldDB" id="A0AAW1VXR3"/>